<feature type="transmembrane region" description="Helical" evidence="1">
    <location>
        <begin position="80"/>
        <end position="99"/>
    </location>
</feature>
<dbReference type="HOGENOM" id="CLU_1766688_0_0_11"/>
<evidence type="ECO:0000256" key="1">
    <source>
        <dbReference type="SAM" id="Phobius"/>
    </source>
</evidence>
<proteinExistence type="predicted"/>
<keyword evidence="3" id="KW-1185">Reference proteome</keyword>
<evidence type="ECO:0000313" key="2">
    <source>
        <dbReference type="EMBL" id="CCH32962.1"/>
    </source>
</evidence>
<dbReference type="KEGG" id="sesp:BN6_57040"/>
<sequence length="147" mass="14632">MVAVVVVRCSSPGAGGTTLPVPPRGERSLVLMVTSPIGDPMDVRRSAWVVLVVAGAVMAVGGVVWLFVVLGTEEADRISSGIGAGTAVMGLAVGVLGMVKGRVPEPDGESTVAAGQSVMHSMITGSNVQVGGSVHGDVNATGRTAGR</sequence>
<name>K0K5V4_SACES</name>
<gene>
    <name evidence="2" type="ordered locus">BN6_57040</name>
</gene>
<keyword evidence="1" id="KW-0812">Transmembrane</keyword>
<dbReference type="Proteomes" id="UP000006281">
    <property type="component" value="Chromosome"/>
</dbReference>
<organism evidence="2 3">
    <name type="scientific">Saccharothrix espanaensis (strain ATCC 51144 / DSM 44229 / JCM 9112 / NBRC 15066 / NRRL 15764)</name>
    <dbReference type="NCBI Taxonomy" id="1179773"/>
    <lineage>
        <taxon>Bacteria</taxon>
        <taxon>Bacillati</taxon>
        <taxon>Actinomycetota</taxon>
        <taxon>Actinomycetes</taxon>
        <taxon>Pseudonocardiales</taxon>
        <taxon>Pseudonocardiaceae</taxon>
        <taxon>Saccharothrix</taxon>
    </lineage>
</organism>
<accession>K0K5V4</accession>
<dbReference type="EMBL" id="HE804045">
    <property type="protein sequence ID" value="CCH32962.1"/>
    <property type="molecule type" value="Genomic_DNA"/>
</dbReference>
<keyword evidence="1" id="KW-1133">Transmembrane helix</keyword>
<dbReference type="STRING" id="1179773.BN6_57040"/>
<dbReference type="PATRIC" id="fig|1179773.3.peg.5739"/>
<dbReference type="AlphaFoldDB" id="K0K5V4"/>
<evidence type="ECO:0000313" key="3">
    <source>
        <dbReference type="Proteomes" id="UP000006281"/>
    </source>
</evidence>
<keyword evidence="1" id="KW-0472">Membrane</keyword>
<protein>
    <submittedName>
        <fullName evidence="2">Putative membrane protein</fullName>
    </submittedName>
</protein>
<reference evidence="2 3" key="1">
    <citation type="journal article" date="2012" name="BMC Genomics">
        <title>Complete genome sequence of Saccharothrix espanaensis DSM 44229T and comparison to the other completely sequenced Pseudonocardiaceae.</title>
        <authorList>
            <person name="Strobel T."/>
            <person name="Al-Dilaimi A."/>
            <person name="Blom J."/>
            <person name="Gessner A."/>
            <person name="Kalinowski J."/>
            <person name="Luzhetska M."/>
            <person name="Puhler A."/>
            <person name="Szczepanowski R."/>
            <person name="Bechthold A."/>
            <person name="Ruckert C."/>
        </authorList>
    </citation>
    <scope>NUCLEOTIDE SEQUENCE [LARGE SCALE GENOMIC DNA]</scope>
    <source>
        <strain evidence="3">ATCC 51144 / DSM 44229 / JCM 9112 / NBRC 15066 / NRRL 15764</strain>
    </source>
</reference>
<feature type="transmembrane region" description="Helical" evidence="1">
    <location>
        <begin position="47"/>
        <end position="68"/>
    </location>
</feature>